<feature type="signal peptide" evidence="3">
    <location>
        <begin position="1"/>
        <end position="19"/>
    </location>
</feature>
<dbReference type="GO" id="GO:0004180">
    <property type="term" value="F:carboxypeptidase activity"/>
    <property type="evidence" value="ECO:0007669"/>
    <property type="project" value="UniProtKB-KW"/>
</dbReference>
<name>A0ABM8A993_9DEIO</name>
<dbReference type="InterPro" id="IPR000667">
    <property type="entry name" value="Peptidase_S13"/>
</dbReference>
<keyword evidence="3" id="KW-0732">Signal</keyword>
<organism evidence="4 5">
    <name type="scientific">Deinococcus aetherius</name>
    <dbReference type="NCBI Taxonomy" id="200252"/>
    <lineage>
        <taxon>Bacteria</taxon>
        <taxon>Thermotogati</taxon>
        <taxon>Deinococcota</taxon>
        <taxon>Deinococci</taxon>
        <taxon>Deinococcales</taxon>
        <taxon>Deinococcaceae</taxon>
        <taxon>Deinococcus</taxon>
    </lineage>
</organism>
<dbReference type="Gene3D" id="3.40.710.10">
    <property type="entry name" value="DD-peptidase/beta-lactamase superfamily"/>
    <property type="match status" value="2"/>
</dbReference>
<dbReference type="PANTHER" id="PTHR30023:SF0">
    <property type="entry name" value="PENICILLIN-SENSITIVE CARBOXYPEPTIDASE A"/>
    <property type="match status" value="1"/>
</dbReference>
<dbReference type="PRINTS" id="PR00922">
    <property type="entry name" value="DADACBPTASE3"/>
</dbReference>
<keyword evidence="4" id="KW-0645">Protease</keyword>
<keyword evidence="4" id="KW-0121">Carboxypeptidase</keyword>
<reference evidence="4" key="1">
    <citation type="submission" date="2022-07" db="EMBL/GenBank/DDBJ databases">
        <title>Complete Genome Sequence of the Radioresistant Bacterium Deinococcus aetherius ST0316, Isolated from the Air Dust collected in Lower Stratosphere above Japan.</title>
        <authorList>
            <person name="Satoh K."/>
            <person name="Hagiwara K."/>
            <person name="Katsumata K."/>
            <person name="Kubo A."/>
            <person name="Yokobori S."/>
            <person name="Yamagishi A."/>
            <person name="Oono Y."/>
            <person name="Narumi I."/>
        </authorList>
    </citation>
    <scope>NUCLEOTIDE SEQUENCE</scope>
    <source>
        <strain evidence="4">ST0316</strain>
    </source>
</reference>
<accession>A0ABM8A993</accession>
<dbReference type="SUPFAM" id="SSF56601">
    <property type="entry name" value="beta-lactamase/transpeptidase-like"/>
    <property type="match status" value="1"/>
</dbReference>
<evidence type="ECO:0000256" key="2">
    <source>
        <dbReference type="ARBA" id="ARBA00022801"/>
    </source>
</evidence>
<gene>
    <name evidence="4" type="ORF">DAETH_02380</name>
</gene>
<dbReference type="RefSeq" id="WP_264776139.1">
    <property type="nucleotide sequence ID" value="NZ_AP026560.1"/>
</dbReference>
<evidence type="ECO:0000256" key="3">
    <source>
        <dbReference type="SAM" id="SignalP"/>
    </source>
</evidence>
<evidence type="ECO:0000256" key="1">
    <source>
        <dbReference type="ARBA" id="ARBA00006096"/>
    </source>
</evidence>
<keyword evidence="5" id="KW-1185">Reference proteome</keyword>
<evidence type="ECO:0000313" key="4">
    <source>
        <dbReference type="EMBL" id="BDP40269.1"/>
    </source>
</evidence>
<proteinExistence type="inferred from homology"/>
<dbReference type="Pfam" id="PF02113">
    <property type="entry name" value="Peptidase_S13"/>
    <property type="match status" value="2"/>
</dbReference>
<comment type="similarity">
    <text evidence="1">Belongs to the peptidase S13 family.</text>
</comment>
<dbReference type="InterPro" id="IPR012338">
    <property type="entry name" value="Beta-lactam/transpept-like"/>
</dbReference>
<dbReference type="PANTHER" id="PTHR30023">
    <property type="entry name" value="D-ALANYL-D-ALANINE CARBOXYPEPTIDASE"/>
    <property type="match status" value="1"/>
</dbReference>
<sequence>MRRVLLLCLALLAPGSAVRAPELAPVVRLVREPGPSAGVRRALDRLPGNVRVGLLVRDLTTGEELEARGADLPLIPASTLKLVTAMAVLADRGGAGGWWSTELTVPAAEVGRPRVSHLTLRGGADPTLSVAEGPNSLRSLARQAYARGLREVGEVRLDEHPLDAATWRDLPLGVPMTPVRLSDWHGAPPTSAEQARRWAGAALIGELRRAGVRVNSETVGHAPGFTPYLPPSRVDERGRPLPPDPFVPVGQRPEQGVASVRSAPPGDVLAATLRPSDNLRAEELLATLAARPGGDGTLPGALARERSLLRRLGVDLTGVHLADGSGLSRGNRLTARALVELLRGAHDLPYPAGEPRAEEPGEVYRERRNILAEALPRAGTGEADPRHDGRGGTLARRLVGSGLDVRAKTGTLPGVSALAGYVTGGSGHTLAFAVLMNGPEDAPILTLRALQDEVVRAVAAAH</sequence>
<evidence type="ECO:0000313" key="5">
    <source>
        <dbReference type="Proteomes" id="UP001064971"/>
    </source>
</evidence>
<keyword evidence="2" id="KW-0378">Hydrolase</keyword>
<dbReference type="EMBL" id="AP026560">
    <property type="protein sequence ID" value="BDP40269.1"/>
    <property type="molecule type" value="Genomic_DNA"/>
</dbReference>
<dbReference type="Proteomes" id="UP001064971">
    <property type="component" value="Chromosome"/>
</dbReference>
<feature type="chain" id="PRO_5045114851" evidence="3">
    <location>
        <begin position="20"/>
        <end position="462"/>
    </location>
</feature>
<protein>
    <submittedName>
        <fullName evidence="4">D-alanyl-D-alanine carboxypeptidase</fullName>
    </submittedName>
</protein>